<accession>A0A6N6MSB1</accession>
<gene>
    <name evidence="2" type="ORF">F6X51_08630</name>
</gene>
<keyword evidence="3" id="KW-1185">Reference proteome</keyword>
<dbReference type="AlphaFoldDB" id="A0A6N6MSB1"/>
<comment type="caution">
    <text evidence="2">The sequence shown here is derived from an EMBL/GenBank/DDBJ whole genome shotgun (WGS) entry which is preliminary data.</text>
</comment>
<dbReference type="Proteomes" id="UP000441523">
    <property type="component" value="Unassembled WGS sequence"/>
</dbReference>
<evidence type="ECO:0000256" key="1">
    <source>
        <dbReference type="SAM" id="MobiDB-lite"/>
    </source>
</evidence>
<evidence type="ECO:0000313" key="3">
    <source>
        <dbReference type="Proteomes" id="UP000441523"/>
    </source>
</evidence>
<evidence type="ECO:0000313" key="2">
    <source>
        <dbReference type="EMBL" id="KAB1074417.1"/>
    </source>
</evidence>
<proteinExistence type="predicted"/>
<dbReference type="EMBL" id="VZZJ01000005">
    <property type="protein sequence ID" value="KAB1074417.1"/>
    <property type="molecule type" value="Genomic_DNA"/>
</dbReference>
<dbReference type="RefSeq" id="WP_150962813.1">
    <property type="nucleotide sequence ID" value="NZ_VZZJ01000005.1"/>
</dbReference>
<feature type="region of interest" description="Disordered" evidence="1">
    <location>
        <begin position="48"/>
        <end position="72"/>
    </location>
</feature>
<reference evidence="2 3" key="1">
    <citation type="submission" date="2019-09" db="EMBL/GenBank/DDBJ databases">
        <title>YIM 132548 draft genome.</title>
        <authorList>
            <person name="Jiang L."/>
        </authorList>
    </citation>
    <scope>NUCLEOTIDE SEQUENCE [LARGE SCALE GENOMIC DNA]</scope>
    <source>
        <strain evidence="2 3">YIM 132548</strain>
    </source>
</reference>
<protein>
    <submittedName>
        <fullName evidence="2">Uncharacterized protein</fullName>
    </submittedName>
</protein>
<sequence>MLEQALKHLRYAMILRDCAGASRDPAARQLFMTMASLHETRGRRLLRRVRPRAEAKAPPPDRPWHSGRSARR</sequence>
<name>A0A6N6MSB1_9HYPH</name>
<organism evidence="2 3">
    <name type="scientific">Methylobacterium planeticum</name>
    <dbReference type="NCBI Taxonomy" id="2615211"/>
    <lineage>
        <taxon>Bacteria</taxon>
        <taxon>Pseudomonadati</taxon>
        <taxon>Pseudomonadota</taxon>
        <taxon>Alphaproteobacteria</taxon>
        <taxon>Hyphomicrobiales</taxon>
        <taxon>Methylobacteriaceae</taxon>
        <taxon>Methylobacterium</taxon>
    </lineage>
</organism>